<dbReference type="InterPro" id="IPR001534">
    <property type="entry name" value="Transthyretin-like"/>
</dbReference>
<dbReference type="PANTHER" id="PTHR21700">
    <property type="entry name" value="TRANSTHYRETIN-LIKE FAMILY PROTEIN-RELATED"/>
    <property type="match status" value="1"/>
</dbReference>
<comment type="similarity">
    <text evidence="2">Belongs to the nematode transthyretin-like family.</text>
</comment>
<keyword evidence="4 5" id="KW-0732">Signal</keyword>
<comment type="subcellular location">
    <subcellularLocation>
        <location evidence="1">Secreted</location>
    </subcellularLocation>
</comment>
<dbReference type="GO" id="GO:0005576">
    <property type="term" value="C:extracellular region"/>
    <property type="evidence" value="ECO:0007669"/>
    <property type="project" value="UniProtKB-SubCell"/>
</dbReference>
<organism evidence="6 7">
    <name type="scientific">Cylicocyclus nassatus</name>
    <name type="common">Nematode worm</name>
    <dbReference type="NCBI Taxonomy" id="53992"/>
    <lineage>
        <taxon>Eukaryota</taxon>
        <taxon>Metazoa</taxon>
        <taxon>Ecdysozoa</taxon>
        <taxon>Nematoda</taxon>
        <taxon>Chromadorea</taxon>
        <taxon>Rhabditida</taxon>
        <taxon>Rhabditina</taxon>
        <taxon>Rhabditomorpha</taxon>
        <taxon>Strongyloidea</taxon>
        <taxon>Strongylidae</taxon>
        <taxon>Cylicocyclus</taxon>
    </lineage>
</organism>
<dbReference type="PANTHER" id="PTHR21700:SF24">
    <property type="entry name" value="TRANSTHYRETIN-LIKE FAMILY PROTEIN"/>
    <property type="match status" value="1"/>
</dbReference>
<name>A0AA36GV41_CYLNA</name>
<gene>
    <name evidence="6" type="ORF">CYNAS_LOCUS10689</name>
</gene>
<sequence length="144" mass="16561">MQVLVFLWLLPSCYCSEWNVQGGLFGSVQSSGVKAKLFCNDKPFTKAECSMYDEDITVDAWLDGPHKPDSLGTCVVEGTKKEISQIDPYIFIRHWCNRTKTSPIDICIDVPSEYIYSGYNAKQFYYFELELTTARGSKKCRWLR</sequence>
<reference evidence="6" key="1">
    <citation type="submission" date="2023-07" db="EMBL/GenBank/DDBJ databases">
        <authorList>
            <consortium name="CYATHOMIX"/>
        </authorList>
    </citation>
    <scope>NUCLEOTIDE SEQUENCE</scope>
    <source>
        <strain evidence="6">N/A</strain>
    </source>
</reference>
<dbReference type="EMBL" id="CATQJL010000223">
    <property type="protein sequence ID" value="CAJ0598706.1"/>
    <property type="molecule type" value="Genomic_DNA"/>
</dbReference>
<evidence type="ECO:0000313" key="6">
    <source>
        <dbReference type="EMBL" id="CAJ0598706.1"/>
    </source>
</evidence>
<dbReference type="AlphaFoldDB" id="A0AA36GV41"/>
<evidence type="ECO:0000313" key="7">
    <source>
        <dbReference type="Proteomes" id="UP001176961"/>
    </source>
</evidence>
<evidence type="ECO:0000256" key="1">
    <source>
        <dbReference type="ARBA" id="ARBA00004613"/>
    </source>
</evidence>
<dbReference type="InterPro" id="IPR038479">
    <property type="entry name" value="Transthyretin-like_sf"/>
</dbReference>
<accession>A0AA36GV41</accession>
<feature type="chain" id="PRO_5041411418" evidence="5">
    <location>
        <begin position="16"/>
        <end position="144"/>
    </location>
</feature>
<evidence type="ECO:0000256" key="3">
    <source>
        <dbReference type="ARBA" id="ARBA00022525"/>
    </source>
</evidence>
<dbReference type="Proteomes" id="UP001176961">
    <property type="component" value="Unassembled WGS sequence"/>
</dbReference>
<evidence type="ECO:0000256" key="5">
    <source>
        <dbReference type="SAM" id="SignalP"/>
    </source>
</evidence>
<dbReference type="GO" id="GO:0009986">
    <property type="term" value="C:cell surface"/>
    <property type="evidence" value="ECO:0007669"/>
    <property type="project" value="InterPro"/>
</dbReference>
<protein>
    <submittedName>
        <fullName evidence="6">Uncharacterized protein</fullName>
    </submittedName>
</protein>
<dbReference type="Gene3D" id="2.60.40.3330">
    <property type="match status" value="1"/>
</dbReference>
<proteinExistence type="inferred from homology"/>
<dbReference type="Pfam" id="PF01060">
    <property type="entry name" value="TTR-52"/>
    <property type="match status" value="1"/>
</dbReference>
<evidence type="ECO:0000256" key="2">
    <source>
        <dbReference type="ARBA" id="ARBA00010112"/>
    </source>
</evidence>
<evidence type="ECO:0000256" key="4">
    <source>
        <dbReference type="ARBA" id="ARBA00022729"/>
    </source>
</evidence>
<feature type="signal peptide" evidence="5">
    <location>
        <begin position="1"/>
        <end position="15"/>
    </location>
</feature>
<comment type="caution">
    <text evidence="6">The sequence shown here is derived from an EMBL/GenBank/DDBJ whole genome shotgun (WGS) entry which is preliminary data.</text>
</comment>
<keyword evidence="3" id="KW-0964">Secreted</keyword>
<keyword evidence="7" id="KW-1185">Reference proteome</keyword>